<reference evidence="4" key="1">
    <citation type="submission" date="2022-11" db="UniProtKB">
        <authorList>
            <consortium name="WormBaseParasite"/>
        </authorList>
    </citation>
    <scope>IDENTIFICATION</scope>
</reference>
<accession>A0A914KM03</accession>
<dbReference type="AlphaFoldDB" id="A0A914KM03"/>
<dbReference type="WBParaSite" id="Minc3s00046g02496">
    <property type="protein sequence ID" value="Minc3s00046g02496"/>
    <property type="gene ID" value="Minc3s00046g02496"/>
</dbReference>
<evidence type="ECO:0000313" key="4">
    <source>
        <dbReference type="WBParaSite" id="Minc3s00046g02496"/>
    </source>
</evidence>
<keyword evidence="2" id="KW-1133">Transmembrane helix</keyword>
<feature type="transmembrane region" description="Helical" evidence="2">
    <location>
        <begin position="85"/>
        <end position="104"/>
    </location>
</feature>
<evidence type="ECO:0000313" key="3">
    <source>
        <dbReference type="Proteomes" id="UP000887563"/>
    </source>
</evidence>
<organism evidence="3 4">
    <name type="scientific">Meloidogyne incognita</name>
    <name type="common">Southern root-knot nematode worm</name>
    <name type="synonym">Oxyuris incognita</name>
    <dbReference type="NCBI Taxonomy" id="6306"/>
    <lineage>
        <taxon>Eukaryota</taxon>
        <taxon>Metazoa</taxon>
        <taxon>Ecdysozoa</taxon>
        <taxon>Nematoda</taxon>
        <taxon>Chromadorea</taxon>
        <taxon>Rhabditida</taxon>
        <taxon>Tylenchina</taxon>
        <taxon>Tylenchomorpha</taxon>
        <taxon>Tylenchoidea</taxon>
        <taxon>Meloidogynidae</taxon>
        <taxon>Meloidogyninae</taxon>
        <taxon>Meloidogyne</taxon>
        <taxon>Meloidogyne incognita group</taxon>
    </lineage>
</organism>
<keyword evidence="2" id="KW-0472">Membrane</keyword>
<keyword evidence="2" id="KW-0812">Transmembrane</keyword>
<sequence>MSTPQLSAHSPFIYSPTVHSPNLREPKRNTREKYIEELKGRNKKTITEFFKYFLPIVINRFDILCSSTTIPSSSRSTVPSTSSSTIPGTTISIIVIAILSILTLY</sequence>
<name>A0A914KM03_MELIC</name>
<dbReference type="Proteomes" id="UP000887563">
    <property type="component" value="Unplaced"/>
</dbReference>
<evidence type="ECO:0000256" key="2">
    <source>
        <dbReference type="SAM" id="Phobius"/>
    </source>
</evidence>
<keyword evidence="3" id="KW-1185">Reference proteome</keyword>
<feature type="region of interest" description="Disordered" evidence="1">
    <location>
        <begin position="1"/>
        <end position="29"/>
    </location>
</feature>
<evidence type="ECO:0000256" key="1">
    <source>
        <dbReference type="SAM" id="MobiDB-lite"/>
    </source>
</evidence>
<proteinExistence type="predicted"/>
<protein>
    <submittedName>
        <fullName evidence="4">Uncharacterized protein</fullName>
    </submittedName>
</protein>